<evidence type="ECO:0000313" key="3">
    <source>
        <dbReference type="Proteomes" id="UP000643810"/>
    </source>
</evidence>
<gene>
    <name evidence="2" type="ORF">H8R94_10560</name>
</gene>
<feature type="transmembrane region" description="Helical" evidence="1">
    <location>
        <begin position="246"/>
        <end position="266"/>
    </location>
</feature>
<feature type="transmembrane region" description="Helical" evidence="1">
    <location>
        <begin position="125"/>
        <end position="148"/>
    </location>
</feature>
<organism evidence="2 3">
    <name type="scientific">Roseburia lenta</name>
    <dbReference type="NCBI Taxonomy" id="2763061"/>
    <lineage>
        <taxon>Bacteria</taxon>
        <taxon>Bacillati</taxon>
        <taxon>Bacillota</taxon>
        <taxon>Clostridia</taxon>
        <taxon>Lachnospirales</taxon>
        <taxon>Lachnospiraceae</taxon>
        <taxon>Roseburia</taxon>
    </lineage>
</organism>
<name>A0ABR7GIC1_9FIRM</name>
<dbReference type="InterPro" id="IPR014194">
    <property type="entry name" value="Spore_III_AE"/>
</dbReference>
<feature type="transmembrane region" description="Helical" evidence="1">
    <location>
        <begin position="160"/>
        <end position="188"/>
    </location>
</feature>
<feature type="transmembrane region" description="Helical" evidence="1">
    <location>
        <begin position="208"/>
        <end position="226"/>
    </location>
</feature>
<keyword evidence="3" id="KW-1185">Reference proteome</keyword>
<evidence type="ECO:0000256" key="1">
    <source>
        <dbReference type="SAM" id="Phobius"/>
    </source>
</evidence>
<feature type="transmembrane region" description="Helical" evidence="1">
    <location>
        <begin position="272"/>
        <end position="291"/>
    </location>
</feature>
<dbReference type="Proteomes" id="UP000643810">
    <property type="component" value="Unassembled WGS sequence"/>
</dbReference>
<keyword evidence="1" id="KW-1133">Transmembrane helix</keyword>
<dbReference type="Pfam" id="PF09546">
    <property type="entry name" value="Spore_III_AE"/>
    <property type="match status" value="1"/>
</dbReference>
<keyword evidence="1" id="KW-0812">Transmembrane</keyword>
<protein>
    <submittedName>
        <fullName evidence="2">Stage III sporulation protein AE</fullName>
    </submittedName>
</protein>
<sequence length="353" mass="38575">MTEGSAVDRLFSSLDLSGIEDALRGSDGWGDLRFEQIVEKLISGEYDISQGLGQMVWQFFWGEWETNRKYLIYILLLTIAFSLLKNFAQVFEQSYISNVCFLLVYALLMVLLMKSVLLLDQVVQQTIAVVLDFMTAFVPVFATTVVVAGGDATAMGFYELGFLVVYLVQWILADGLVPLIRIYVVMGLLNYVMEEGRFSKLTDLLENMVSWALKILTSVVLGLNIIKNAIAPVTDTFARQTLRKSLAFVPGIGSTLSAASDLFLAASDVIRSGIGAAALVVLVILVAVPLSKVGIMTFFYRVLAAFVEPVADKRISNAILVAAKGGGMLFKLLTNCAILIFITVAMTTLIGGR</sequence>
<feature type="transmembrane region" description="Helical" evidence="1">
    <location>
        <begin position="332"/>
        <end position="352"/>
    </location>
</feature>
<feature type="transmembrane region" description="Helical" evidence="1">
    <location>
        <begin position="70"/>
        <end position="88"/>
    </location>
</feature>
<feature type="transmembrane region" description="Helical" evidence="1">
    <location>
        <begin position="95"/>
        <end position="113"/>
    </location>
</feature>
<dbReference type="EMBL" id="JACOPG010000004">
    <property type="protein sequence ID" value="MBC5687040.1"/>
    <property type="molecule type" value="Genomic_DNA"/>
</dbReference>
<reference evidence="2 3" key="1">
    <citation type="submission" date="2020-08" db="EMBL/GenBank/DDBJ databases">
        <title>Genome public.</title>
        <authorList>
            <person name="Liu C."/>
            <person name="Sun Q."/>
        </authorList>
    </citation>
    <scope>NUCLEOTIDE SEQUENCE [LARGE SCALE GENOMIC DNA]</scope>
    <source>
        <strain evidence="2 3">NSJ-9</strain>
    </source>
</reference>
<dbReference type="RefSeq" id="WP_118535578.1">
    <property type="nucleotide sequence ID" value="NZ_JACOPG010000004.1"/>
</dbReference>
<comment type="caution">
    <text evidence="2">The sequence shown here is derived from an EMBL/GenBank/DDBJ whole genome shotgun (WGS) entry which is preliminary data.</text>
</comment>
<proteinExistence type="predicted"/>
<evidence type="ECO:0000313" key="2">
    <source>
        <dbReference type="EMBL" id="MBC5687040.1"/>
    </source>
</evidence>
<keyword evidence="1" id="KW-0472">Membrane</keyword>
<accession>A0ABR7GIC1</accession>